<gene>
    <name evidence="2" type="ORF">NK118_07045</name>
</gene>
<keyword evidence="1" id="KW-0812">Transmembrane</keyword>
<comment type="caution">
    <text evidence="2">The sequence shown here is derived from an EMBL/GenBank/DDBJ whole genome shotgun (WGS) entry which is preliminary data.</text>
</comment>
<dbReference type="InterPro" id="IPR032340">
    <property type="entry name" value="DUF4860"/>
</dbReference>
<proteinExistence type="predicted"/>
<name>A0ABT1EH37_9FIRM</name>
<accession>A0ABT1EH37</accession>
<keyword evidence="1" id="KW-0472">Membrane</keyword>
<dbReference type="Proteomes" id="UP001523565">
    <property type="component" value="Unassembled WGS sequence"/>
</dbReference>
<evidence type="ECO:0000313" key="2">
    <source>
        <dbReference type="EMBL" id="MCP1110003.1"/>
    </source>
</evidence>
<organism evidence="2 3">
    <name type="scientific">Ohessyouella blattaphilus</name>
    <dbReference type="NCBI Taxonomy" id="2949333"/>
    <lineage>
        <taxon>Bacteria</taxon>
        <taxon>Bacillati</taxon>
        <taxon>Bacillota</taxon>
        <taxon>Clostridia</taxon>
        <taxon>Lachnospirales</taxon>
        <taxon>Lachnospiraceae</taxon>
        <taxon>Ohessyouella</taxon>
    </lineage>
</organism>
<sequence length="162" mass="18437">MKNNQSKHMIEMIFPIVLFFVFVVSSVILVVISADFYGRNTSEIQAKGESRTALSYLTTKFRQNDSGGQIQITEIEGTDCLTFKEEGEVSDYYTYIYLHDGNLMELFISDGVDFSLADGTTIMPLHYLSMTESEDGLFTFETIDARQIRCHVTLGERSEHDE</sequence>
<dbReference type="RefSeq" id="WP_262068884.1">
    <property type="nucleotide sequence ID" value="NZ_JAMXOC010000008.1"/>
</dbReference>
<keyword evidence="1" id="KW-1133">Transmembrane helix</keyword>
<keyword evidence="3" id="KW-1185">Reference proteome</keyword>
<protein>
    <submittedName>
        <fullName evidence="2">DUF4860 domain-containing protein</fullName>
    </submittedName>
</protein>
<evidence type="ECO:0000256" key="1">
    <source>
        <dbReference type="SAM" id="Phobius"/>
    </source>
</evidence>
<dbReference type="EMBL" id="JAMZFV010000008">
    <property type="protein sequence ID" value="MCP1110003.1"/>
    <property type="molecule type" value="Genomic_DNA"/>
</dbReference>
<reference evidence="2 3" key="1">
    <citation type="journal article" date="2022" name="Genome Biol. Evol.">
        <title>Host diet, physiology and behaviors set the stage for Lachnospiraceae cladogenesis.</title>
        <authorList>
            <person name="Vera-Ponce De Leon A."/>
            <person name="Schneider M."/>
            <person name="Jahnes B.C."/>
            <person name="Sadowski V."/>
            <person name="Camuy-Velez L.A."/>
            <person name="Duan J."/>
            <person name="Sabree Z.L."/>
        </authorList>
    </citation>
    <scope>NUCLEOTIDE SEQUENCE [LARGE SCALE GENOMIC DNA]</scope>
    <source>
        <strain evidence="2 3">PAL227</strain>
    </source>
</reference>
<dbReference type="Pfam" id="PF16152">
    <property type="entry name" value="DUF4860"/>
    <property type="match status" value="1"/>
</dbReference>
<feature type="transmembrane region" description="Helical" evidence="1">
    <location>
        <begin position="12"/>
        <end position="32"/>
    </location>
</feature>
<evidence type="ECO:0000313" key="3">
    <source>
        <dbReference type="Proteomes" id="UP001523565"/>
    </source>
</evidence>